<keyword evidence="3" id="KW-1185">Reference proteome</keyword>
<dbReference type="EMBL" id="JABFUD020000006">
    <property type="protein sequence ID" value="KAI5079029.1"/>
    <property type="molecule type" value="Genomic_DNA"/>
</dbReference>
<proteinExistence type="predicted"/>
<sequence>MWSGFPTFRGAEDAKVWLQDYGLCLLESGLSREEGVVQAFPLLIRGKAKVWYESLQAEEKLDWGTLEAAFQSRYVVNPKWSEVKQMMDDLKHSLDGDFRAFVWEFKAIWSKLVKVIAVENDDFLKLTKFMDCLHVKVRDKVEMDGPCTYKEAIAYAQSRTKKLLKNQQAKWVLASPLVSRPIVREEAQVIRPFVDAHVVAADRRDDRVETIPCGPMRPQ</sequence>
<protein>
    <recommendedName>
        <fullName evidence="1">Retrotransposon gag domain-containing protein</fullName>
    </recommendedName>
</protein>
<dbReference type="Pfam" id="PF03732">
    <property type="entry name" value="Retrotrans_gag"/>
    <property type="match status" value="1"/>
</dbReference>
<comment type="caution">
    <text evidence="2">The sequence shown here is derived from an EMBL/GenBank/DDBJ whole genome shotgun (WGS) entry which is preliminary data.</text>
</comment>
<organism evidence="2 3">
    <name type="scientific">Adiantum capillus-veneris</name>
    <name type="common">Maidenhair fern</name>
    <dbReference type="NCBI Taxonomy" id="13818"/>
    <lineage>
        <taxon>Eukaryota</taxon>
        <taxon>Viridiplantae</taxon>
        <taxon>Streptophyta</taxon>
        <taxon>Embryophyta</taxon>
        <taxon>Tracheophyta</taxon>
        <taxon>Polypodiopsida</taxon>
        <taxon>Polypodiidae</taxon>
        <taxon>Polypodiales</taxon>
        <taxon>Pteridineae</taxon>
        <taxon>Pteridaceae</taxon>
        <taxon>Vittarioideae</taxon>
        <taxon>Adiantum</taxon>
    </lineage>
</organism>
<evidence type="ECO:0000313" key="2">
    <source>
        <dbReference type="EMBL" id="KAI5079029.1"/>
    </source>
</evidence>
<dbReference type="OrthoDB" id="6140065at2759"/>
<feature type="domain" description="Retrotransposon gag" evidence="1">
    <location>
        <begin position="39"/>
        <end position="130"/>
    </location>
</feature>
<gene>
    <name evidence="2" type="ORF">GOP47_0006700</name>
</gene>
<evidence type="ECO:0000313" key="3">
    <source>
        <dbReference type="Proteomes" id="UP000886520"/>
    </source>
</evidence>
<dbReference type="InterPro" id="IPR005162">
    <property type="entry name" value="Retrotrans_gag_dom"/>
</dbReference>
<dbReference type="AlphaFoldDB" id="A0A9D4ZKN8"/>
<reference evidence="2" key="1">
    <citation type="submission" date="2021-01" db="EMBL/GenBank/DDBJ databases">
        <title>Adiantum capillus-veneris genome.</title>
        <authorList>
            <person name="Fang Y."/>
            <person name="Liao Q."/>
        </authorList>
    </citation>
    <scope>NUCLEOTIDE SEQUENCE</scope>
    <source>
        <strain evidence="2">H3</strain>
        <tissue evidence="2">Leaf</tissue>
    </source>
</reference>
<accession>A0A9D4ZKN8</accession>
<name>A0A9D4ZKN8_ADICA</name>
<evidence type="ECO:0000259" key="1">
    <source>
        <dbReference type="Pfam" id="PF03732"/>
    </source>
</evidence>
<dbReference type="Proteomes" id="UP000886520">
    <property type="component" value="Chromosome 6"/>
</dbReference>